<reference evidence="1" key="1">
    <citation type="submission" date="2023-05" db="EMBL/GenBank/DDBJ databases">
        <authorList>
            <person name="Stuckert A."/>
        </authorList>
    </citation>
    <scope>NUCLEOTIDE SEQUENCE</scope>
</reference>
<gene>
    <name evidence="1" type="ORF">SPARVUS_LOCUS12329270</name>
</gene>
<proteinExistence type="predicted"/>
<accession>A0ABN9FNP9</accession>
<dbReference type="EMBL" id="CATNWA010017106">
    <property type="protein sequence ID" value="CAI9597981.1"/>
    <property type="molecule type" value="Genomic_DNA"/>
</dbReference>
<protein>
    <submittedName>
        <fullName evidence="1">Uncharacterized protein</fullName>
    </submittedName>
</protein>
<evidence type="ECO:0000313" key="2">
    <source>
        <dbReference type="Proteomes" id="UP001162483"/>
    </source>
</evidence>
<organism evidence="1 2">
    <name type="scientific">Staurois parvus</name>
    <dbReference type="NCBI Taxonomy" id="386267"/>
    <lineage>
        <taxon>Eukaryota</taxon>
        <taxon>Metazoa</taxon>
        <taxon>Chordata</taxon>
        <taxon>Craniata</taxon>
        <taxon>Vertebrata</taxon>
        <taxon>Euteleostomi</taxon>
        <taxon>Amphibia</taxon>
        <taxon>Batrachia</taxon>
        <taxon>Anura</taxon>
        <taxon>Neobatrachia</taxon>
        <taxon>Ranoidea</taxon>
        <taxon>Ranidae</taxon>
        <taxon>Staurois</taxon>
    </lineage>
</organism>
<evidence type="ECO:0000313" key="1">
    <source>
        <dbReference type="EMBL" id="CAI9597981.1"/>
    </source>
</evidence>
<keyword evidence="2" id="KW-1185">Reference proteome</keyword>
<name>A0ABN9FNP9_9NEOB</name>
<dbReference type="Proteomes" id="UP001162483">
    <property type="component" value="Unassembled WGS sequence"/>
</dbReference>
<sequence>METHSMKITTHCCCVNLKATCSLARSTRYSTISRGFIRIDYPTLQHVLTPLCYFTWSTTLWLSCCCSKVLPLCYNTTNS</sequence>
<comment type="caution">
    <text evidence="1">The sequence shown here is derived from an EMBL/GenBank/DDBJ whole genome shotgun (WGS) entry which is preliminary data.</text>
</comment>